<evidence type="ECO:0000313" key="2">
    <source>
        <dbReference type="Proteomes" id="UP000479335"/>
    </source>
</evidence>
<gene>
    <name evidence="1" type="ORF">GTP46_27640</name>
</gene>
<dbReference type="RefSeq" id="WP_161009841.1">
    <property type="nucleotide sequence ID" value="NZ_WWCN01000026.1"/>
</dbReference>
<accession>A0A6L8KI31</accession>
<proteinExistence type="predicted"/>
<dbReference type="AlphaFoldDB" id="A0A6L8KI31"/>
<dbReference type="Proteomes" id="UP000479335">
    <property type="component" value="Unassembled WGS sequence"/>
</dbReference>
<organism evidence="1 2">
    <name type="scientific">Duganella flavida</name>
    <dbReference type="NCBI Taxonomy" id="2692175"/>
    <lineage>
        <taxon>Bacteria</taxon>
        <taxon>Pseudomonadati</taxon>
        <taxon>Pseudomonadota</taxon>
        <taxon>Betaproteobacteria</taxon>
        <taxon>Burkholderiales</taxon>
        <taxon>Oxalobacteraceae</taxon>
        <taxon>Telluria group</taxon>
        <taxon>Duganella</taxon>
    </lineage>
</organism>
<evidence type="ECO:0000313" key="1">
    <source>
        <dbReference type="EMBL" id="MYM26407.1"/>
    </source>
</evidence>
<dbReference type="EMBL" id="WWCN01000026">
    <property type="protein sequence ID" value="MYM26407.1"/>
    <property type="molecule type" value="Genomic_DNA"/>
</dbReference>
<protein>
    <submittedName>
        <fullName evidence="1">Uncharacterized protein</fullName>
    </submittedName>
</protein>
<sequence length="100" mass="11160">MPEPTLTQDQIMALYLHHESGTSSAFYDPRGLALGYLSAYVIEDEATSDQLIIITEISNAIKYKCSTDGVVLGGSLCYRRTRWDSGDGWNDWVLVPAMLR</sequence>
<name>A0A6L8KI31_9BURK</name>
<reference evidence="1 2" key="1">
    <citation type="submission" date="2019-12" db="EMBL/GenBank/DDBJ databases">
        <title>Novel species isolated from a subtropical stream in China.</title>
        <authorList>
            <person name="Lu H."/>
        </authorList>
    </citation>
    <scope>NUCLEOTIDE SEQUENCE [LARGE SCALE GENOMIC DNA]</scope>
    <source>
        <strain evidence="1 2">FT135W</strain>
    </source>
</reference>
<keyword evidence="2" id="KW-1185">Reference proteome</keyword>
<comment type="caution">
    <text evidence="1">The sequence shown here is derived from an EMBL/GenBank/DDBJ whole genome shotgun (WGS) entry which is preliminary data.</text>
</comment>